<protein>
    <submittedName>
        <fullName evidence="2">Uncharacterized protein</fullName>
    </submittedName>
</protein>
<feature type="transmembrane region" description="Helical" evidence="1">
    <location>
        <begin position="26"/>
        <end position="46"/>
    </location>
</feature>
<evidence type="ECO:0000313" key="2">
    <source>
        <dbReference type="EMBL" id="KAJ8407482.1"/>
    </source>
</evidence>
<dbReference type="EMBL" id="JAINUG010000038">
    <property type="protein sequence ID" value="KAJ8407482.1"/>
    <property type="molecule type" value="Genomic_DNA"/>
</dbReference>
<keyword evidence="1" id="KW-0472">Membrane</keyword>
<keyword evidence="1" id="KW-0812">Transmembrane</keyword>
<gene>
    <name evidence="2" type="ORF">AAFF_G00273390</name>
</gene>
<sequence>MIGPAESLIHIKPSPLLLLGQKVTGLNMKTAIFLMCLIGMSLALPAQVEQKRVARSDSGSGSKENSSPQLPNLEELLKLLLLLRAPTAPAPRQTLTWMGTPVCS</sequence>
<proteinExistence type="predicted"/>
<dbReference type="Proteomes" id="UP001221898">
    <property type="component" value="Unassembled WGS sequence"/>
</dbReference>
<keyword evidence="1" id="KW-1133">Transmembrane helix</keyword>
<reference evidence="2" key="1">
    <citation type="journal article" date="2023" name="Science">
        <title>Genome structures resolve the early diversification of teleost fishes.</title>
        <authorList>
            <person name="Parey E."/>
            <person name="Louis A."/>
            <person name="Montfort J."/>
            <person name="Bouchez O."/>
            <person name="Roques C."/>
            <person name="Iampietro C."/>
            <person name="Lluch J."/>
            <person name="Castinel A."/>
            <person name="Donnadieu C."/>
            <person name="Desvignes T."/>
            <person name="Floi Bucao C."/>
            <person name="Jouanno E."/>
            <person name="Wen M."/>
            <person name="Mejri S."/>
            <person name="Dirks R."/>
            <person name="Jansen H."/>
            <person name="Henkel C."/>
            <person name="Chen W.J."/>
            <person name="Zahm M."/>
            <person name="Cabau C."/>
            <person name="Klopp C."/>
            <person name="Thompson A.W."/>
            <person name="Robinson-Rechavi M."/>
            <person name="Braasch I."/>
            <person name="Lecointre G."/>
            <person name="Bobe J."/>
            <person name="Postlethwait J.H."/>
            <person name="Berthelot C."/>
            <person name="Roest Crollius H."/>
            <person name="Guiguen Y."/>
        </authorList>
    </citation>
    <scope>NUCLEOTIDE SEQUENCE</scope>
    <source>
        <strain evidence="2">NC1722</strain>
    </source>
</reference>
<evidence type="ECO:0000313" key="3">
    <source>
        <dbReference type="Proteomes" id="UP001221898"/>
    </source>
</evidence>
<name>A0AAD7SSQ2_9TELE</name>
<dbReference type="AlphaFoldDB" id="A0AAD7SSQ2"/>
<organism evidence="2 3">
    <name type="scientific">Aldrovandia affinis</name>
    <dbReference type="NCBI Taxonomy" id="143900"/>
    <lineage>
        <taxon>Eukaryota</taxon>
        <taxon>Metazoa</taxon>
        <taxon>Chordata</taxon>
        <taxon>Craniata</taxon>
        <taxon>Vertebrata</taxon>
        <taxon>Euteleostomi</taxon>
        <taxon>Actinopterygii</taxon>
        <taxon>Neopterygii</taxon>
        <taxon>Teleostei</taxon>
        <taxon>Notacanthiformes</taxon>
        <taxon>Halosauridae</taxon>
        <taxon>Aldrovandia</taxon>
    </lineage>
</organism>
<evidence type="ECO:0000256" key="1">
    <source>
        <dbReference type="SAM" id="Phobius"/>
    </source>
</evidence>
<accession>A0AAD7SSQ2</accession>
<comment type="caution">
    <text evidence="2">The sequence shown here is derived from an EMBL/GenBank/DDBJ whole genome shotgun (WGS) entry which is preliminary data.</text>
</comment>
<keyword evidence="3" id="KW-1185">Reference proteome</keyword>